<feature type="binding site" evidence="7">
    <location>
        <position position="695"/>
    </location>
    <ligand>
        <name>Ca(2+)</name>
        <dbReference type="ChEBI" id="CHEBI:29108"/>
    </ligand>
</feature>
<keyword evidence="8" id="KW-0732">Signal</keyword>
<evidence type="ECO:0000256" key="6">
    <source>
        <dbReference type="ARBA" id="ARBA00023145"/>
    </source>
</evidence>
<dbReference type="GO" id="GO:0006508">
    <property type="term" value="P:proteolysis"/>
    <property type="evidence" value="ECO:0007669"/>
    <property type="project" value="UniProtKB-KW"/>
</dbReference>
<dbReference type="InterPro" id="IPR023828">
    <property type="entry name" value="Peptidase_S8_Ser-AS"/>
</dbReference>
<evidence type="ECO:0000256" key="2">
    <source>
        <dbReference type="ARBA" id="ARBA00022723"/>
    </source>
</evidence>
<name>A0A7S4MF68_9EUKA</name>
<evidence type="ECO:0000313" key="10">
    <source>
        <dbReference type="EMBL" id="CAE2218678.1"/>
    </source>
</evidence>
<sequence length="716" mass="76526">MGCKSLVAVVLVCLCASVYGDSRQDVIVALKQNNIKELEVLLVEQISNPLSSAYGDYLTPEELGARIGASDQALAIVCDFLEAQGGENIEILPTRDYIRLSLASHKASRYEENVPNEIEEFVQFFTRVGRQNPLKIVSSETNRVVNVYESASAPPLVFSGFGSSTEHLNVWIVPQQTAEPSFVTLRLFDSSSGAQVSQDLKNLEDMICQPCEDLQVHPQSSSFNQMKFCSLVGQKHTVCFVDDLHVPSTFEHISEDIANGLWRLSGKVTYPGGEVSEEGHDDALIQLALKEWDPNSQKEEYELSTTAVSTSGATQIVWGTGSYGYSSSDLNKFYEMYDIPSDTTYVEAEGEAGNPTGDNYVEATLDIQYLSAMAPQMESACVNTDNSTDAEGGAGFGPAMLQFAMNINAMSNPPNVISLSLGSLSWASCDLMCTQAQALGAGSYSDCLTYVQSQFQVCMYTSADQVNRINDEFMKMGARGVSVFAATGDGGNHFSFGPFKPFGPNKQLAQTLNEISCNYTLPTFPAASPWVTGVGASQMENGPSGYYPIGCATQTGGGITGGAAFSWQFAMPSYQQTVVQSYLTAHSGTDFGNFNSSGRAYPDLTGIGSSIPIVVNGRKTVVGGTSCSTPEVAGVFSMINDARINQGLPAIGFVNTRLYQAAATSASSMFVDITEGNSSCGIGKCCATGFVAAPGWDSFTGFGNILFSGLLDAFST</sequence>
<dbReference type="PROSITE" id="PS00138">
    <property type="entry name" value="SUBTILASE_SER"/>
    <property type="match status" value="1"/>
</dbReference>
<dbReference type="CDD" id="cd04056">
    <property type="entry name" value="Peptidases_S53"/>
    <property type="match status" value="1"/>
</dbReference>
<feature type="binding site" evidence="7">
    <location>
        <position position="697"/>
    </location>
    <ligand>
        <name>Ca(2+)</name>
        <dbReference type="ChEBI" id="CHEBI:29108"/>
    </ligand>
</feature>
<reference evidence="10" key="1">
    <citation type="submission" date="2021-01" db="EMBL/GenBank/DDBJ databases">
        <authorList>
            <person name="Corre E."/>
            <person name="Pelletier E."/>
            <person name="Niang G."/>
            <person name="Scheremetjew M."/>
            <person name="Finn R."/>
            <person name="Kale V."/>
            <person name="Holt S."/>
            <person name="Cochrane G."/>
            <person name="Meng A."/>
            <person name="Brown T."/>
            <person name="Cohen L."/>
        </authorList>
    </citation>
    <scope>NUCLEOTIDE SEQUENCE</scope>
    <source>
        <strain evidence="10">DIVA3 518/3/11/1/6</strain>
    </source>
</reference>
<evidence type="ECO:0000256" key="3">
    <source>
        <dbReference type="ARBA" id="ARBA00022801"/>
    </source>
</evidence>
<dbReference type="InterPro" id="IPR036852">
    <property type="entry name" value="Peptidase_S8/S53_dom_sf"/>
</dbReference>
<gene>
    <name evidence="10" type="ORF">VSP0166_LOCUS8210</name>
</gene>
<dbReference type="Pfam" id="PF09286">
    <property type="entry name" value="Pro-kuma_activ"/>
    <property type="match status" value="1"/>
</dbReference>
<keyword evidence="2 7" id="KW-0479">Metal-binding</keyword>
<dbReference type="PANTHER" id="PTHR14218:SF15">
    <property type="entry name" value="TRIPEPTIDYL-PEPTIDASE 1"/>
    <property type="match status" value="1"/>
</dbReference>
<dbReference type="GO" id="GO:0008240">
    <property type="term" value="F:tripeptidyl-peptidase activity"/>
    <property type="evidence" value="ECO:0007669"/>
    <property type="project" value="TreeGrafter"/>
</dbReference>
<dbReference type="CDD" id="cd11377">
    <property type="entry name" value="Pro-peptidase_S53"/>
    <property type="match status" value="1"/>
</dbReference>
<comment type="cofactor">
    <cofactor evidence="7">
        <name>Ca(2+)</name>
        <dbReference type="ChEBI" id="CHEBI:29108"/>
    </cofactor>
    <text evidence="7">Binds 1 Ca(2+) ion per subunit.</text>
</comment>
<dbReference type="AlphaFoldDB" id="A0A7S4MF68"/>
<feature type="domain" description="Peptidase S53" evidence="9">
    <location>
        <begin position="291"/>
        <end position="716"/>
    </location>
</feature>
<protein>
    <recommendedName>
        <fullName evidence="9">Peptidase S53 domain-containing protein</fullName>
    </recommendedName>
</protein>
<evidence type="ECO:0000256" key="5">
    <source>
        <dbReference type="ARBA" id="ARBA00022837"/>
    </source>
</evidence>
<feature type="chain" id="PRO_5031280261" description="Peptidase S53 domain-containing protein" evidence="8">
    <location>
        <begin position="21"/>
        <end position="716"/>
    </location>
</feature>
<feature type="signal peptide" evidence="8">
    <location>
        <begin position="1"/>
        <end position="20"/>
    </location>
</feature>
<evidence type="ECO:0000259" key="9">
    <source>
        <dbReference type="PROSITE" id="PS51695"/>
    </source>
</evidence>
<dbReference type="GO" id="GO:0046872">
    <property type="term" value="F:metal ion binding"/>
    <property type="evidence" value="ECO:0007669"/>
    <property type="project" value="UniProtKB-UniRule"/>
</dbReference>
<dbReference type="InterPro" id="IPR030400">
    <property type="entry name" value="Sedolisin_dom"/>
</dbReference>
<evidence type="ECO:0000256" key="4">
    <source>
        <dbReference type="ARBA" id="ARBA00022825"/>
    </source>
</evidence>
<dbReference type="InterPro" id="IPR050819">
    <property type="entry name" value="Tripeptidyl-peptidase_I"/>
</dbReference>
<dbReference type="SUPFAM" id="SSF54897">
    <property type="entry name" value="Protease propeptides/inhibitors"/>
    <property type="match status" value="1"/>
</dbReference>
<keyword evidence="5 7" id="KW-0106">Calcium</keyword>
<evidence type="ECO:0000256" key="1">
    <source>
        <dbReference type="ARBA" id="ARBA00022670"/>
    </source>
</evidence>
<feature type="active site" description="Charge relay system" evidence="7">
    <location>
        <position position="366"/>
    </location>
</feature>
<dbReference type="PROSITE" id="PS51695">
    <property type="entry name" value="SEDOLISIN"/>
    <property type="match status" value="1"/>
</dbReference>
<organism evidence="10">
    <name type="scientific">Vannella robusta</name>
    <dbReference type="NCBI Taxonomy" id="1487602"/>
    <lineage>
        <taxon>Eukaryota</taxon>
        <taxon>Amoebozoa</taxon>
        <taxon>Discosea</taxon>
        <taxon>Flabellinia</taxon>
        <taxon>Vannellidae</taxon>
        <taxon>Vannella</taxon>
    </lineage>
</organism>
<keyword evidence="3 7" id="KW-0378">Hydrolase</keyword>
<keyword evidence="1 7" id="KW-0645">Protease</keyword>
<feature type="active site" description="Charge relay system" evidence="7">
    <location>
        <position position="626"/>
    </location>
</feature>
<dbReference type="GO" id="GO:0004252">
    <property type="term" value="F:serine-type endopeptidase activity"/>
    <property type="evidence" value="ECO:0007669"/>
    <property type="project" value="UniProtKB-UniRule"/>
</dbReference>
<keyword evidence="4 7" id="KW-0720">Serine protease</keyword>
<dbReference type="SMART" id="SM00944">
    <property type="entry name" value="Pro-kuma_activ"/>
    <property type="match status" value="1"/>
</dbReference>
<accession>A0A7S4MF68</accession>
<evidence type="ECO:0000256" key="8">
    <source>
        <dbReference type="SAM" id="SignalP"/>
    </source>
</evidence>
<evidence type="ECO:0000256" key="7">
    <source>
        <dbReference type="PROSITE-ProRule" id="PRU01032"/>
    </source>
</evidence>
<proteinExistence type="predicted"/>
<dbReference type="InterPro" id="IPR015366">
    <property type="entry name" value="S53_propep"/>
</dbReference>
<dbReference type="SUPFAM" id="SSF52743">
    <property type="entry name" value="Subtilisin-like"/>
    <property type="match status" value="1"/>
</dbReference>
<feature type="active site" description="Charge relay system" evidence="7">
    <location>
        <position position="362"/>
    </location>
</feature>
<keyword evidence="6" id="KW-0865">Zymogen</keyword>
<dbReference type="Gene3D" id="3.40.50.200">
    <property type="entry name" value="Peptidase S8/S53 domain"/>
    <property type="match status" value="1"/>
</dbReference>
<dbReference type="EMBL" id="HBKP01011725">
    <property type="protein sequence ID" value="CAE2218678.1"/>
    <property type="molecule type" value="Transcribed_RNA"/>
</dbReference>
<feature type="binding site" evidence="7">
    <location>
        <position position="672"/>
    </location>
    <ligand>
        <name>Ca(2+)</name>
        <dbReference type="ChEBI" id="CHEBI:29108"/>
    </ligand>
</feature>
<dbReference type="PANTHER" id="PTHR14218">
    <property type="entry name" value="PROTEASE S8 TRIPEPTIDYL PEPTIDASE I CLN2"/>
    <property type="match status" value="1"/>
</dbReference>
<feature type="binding site" evidence="7">
    <location>
        <position position="673"/>
    </location>
    <ligand>
        <name>Ca(2+)</name>
        <dbReference type="ChEBI" id="CHEBI:29108"/>
    </ligand>
</feature>